<dbReference type="Proteomes" id="UP001432071">
    <property type="component" value="Chromosome"/>
</dbReference>
<dbReference type="EMBL" id="CP108038">
    <property type="protein sequence ID" value="WUN92088.1"/>
    <property type="molecule type" value="Genomic_DNA"/>
</dbReference>
<dbReference type="RefSeq" id="WP_328737795.1">
    <property type="nucleotide sequence ID" value="NZ_CP108038.1"/>
</dbReference>
<organism evidence="2 3">
    <name type="scientific">Streptomyces bobili</name>
    <dbReference type="NCBI Taxonomy" id="67280"/>
    <lineage>
        <taxon>Bacteria</taxon>
        <taxon>Bacillati</taxon>
        <taxon>Actinomycetota</taxon>
        <taxon>Actinomycetes</taxon>
        <taxon>Kitasatosporales</taxon>
        <taxon>Streptomycetaceae</taxon>
        <taxon>Streptomyces</taxon>
    </lineage>
</organism>
<keyword evidence="3" id="KW-1185">Reference proteome</keyword>
<proteinExistence type="predicted"/>
<accession>A0ABZ1RCH1</accession>
<dbReference type="Gene3D" id="3.30.1380.10">
    <property type="match status" value="1"/>
</dbReference>
<protein>
    <submittedName>
        <fullName evidence="2">Dipeptidase</fullName>
    </submittedName>
</protein>
<gene>
    <name evidence="2" type="ORF">OHT53_41315</name>
</gene>
<name>A0ABZ1RCH1_9ACTN</name>
<sequence>MKVHPDGIVLVSDSWATAMSLKDCEEEPVDCRGLLRADVRRCLPHGDWARLCVGVTERRAAAGMPPPLGRRRLLVEAYWSRALQHSLFEGYAVKPRALRADADEDEIHTGTTRRSAPSGTTRHSAGAAIDLPVCAEDRTGINMDCPDAAAPDKSEAVCHTTEPGLPHEVRHHREAMGAGVTAARTVNCATKGRHWSYRGRSWAWSTDAVHGPVEREHAA</sequence>
<feature type="region of interest" description="Disordered" evidence="1">
    <location>
        <begin position="103"/>
        <end position="124"/>
    </location>
</feature>
<dbReference type="GeneID" id="93767568"/>
<dbReference type="InterPro" id="IPR009045">
    <property type="entry name" value="Zn_M74/Hedgehog-like"/>
</dbReference>
<dbReference type="SUPFAM" id="SSF55166">
    <property type="entry name" value="Hedgehog/DD-peptidase"/>
    <property type="match status" value="1"/>
</dbReference>
<feature type="compositionally biased region" description="Polar residues" evidence="1">
    <location>
        <begin position="109"/>
        <end position="123"/>
    </location>
</feature>
<evidence type="ECO:0000313" key="3">
    <source>
        <dbReference type="Proteomes" id="UP001432071"/>
    </source>
</evidence>
<evidence type="ECO:0000256" key="1">
    <source>
        <dbReference type="SAM" id="MobiDB-lite"/>
    </source>
</evidence>
<reference evidence="2" key="1">
    <citation type="submission" date="2022-10" db="EMBL/GenBank/DDBJ databases">
        <title>The complete genomes of actinobacterial strains from the NBC collection.</title>
        <authorList>
            <person name="Joergensen T.S."/>
            <person name="Alvarez Arevalo M."/>
            <person name="Sterndorff E.B."/>
            <person name="Faurdal D."/>
            <person name="Vuksanovic O."/>
            <person name="Mourched A.-S."/>
            <person name="Charusanti P."/>
            <person name="Shaw S."/>
            <person name="Blin K."/>
            <person name="Weber T."/>
        </authorList>
    </citation>
    <scope>NUCLEOTIDE SEQUENCE</scope>
    <source>
        <strain evidence="2">NBC_00302</strain>
    </source>
</reference>
<evidence type="ECO:0000313" key="2">
    <source>
        <dbReference type="EMBL" id="WUN92088.1"/>
    </source>
</evidence>